<dbReference type="Pfam" id="PF13280">
    <property type="entry name" value="WYL"/>
    <property type="match status" value="1"/>
</dbReference>
<dbReference type="PATRIC" id="fig|284581.3.peg.542"/>
<evidence type="ECO:0000259" key="1">
    <source>
        <dbReference type="Pfam" id="PF13280"/>
    </source>
</evidence>
<proteinExistence type="predicted"/>
<name>A0A0M0LHT6_9BACI</name>
<evidence type="ECO:0000259" key="2">
    <source>
        <dbReference type="Pfam" id="PF25583"/>
    </source>
</evidence>
<gene>
    <name evidence="3" type="ORF">AMD01_01440</name>
</gene>
<accession>A0A0M0LHT6</accession>
<dbReference type="EMBL" id="LILC01000002">
    <property type="protein sequence ID" value="KOO50447.1"/>
    <property type="molecule type" value="Genomic_DNA"/>
</dbReference>
<reference evidence="4" key="1">
    <citation type="submission" date="2015-08" db="EMBL/GenBank/DDBJ databases">
        <title>Fjat-14210 dsm16467.</title>
        <authorList>
            <person name="Liu B."/>
            <person name="Wang J."/>
            <person name="Zhu Y."/>
            <person name="Liu G."/>
            <person name="Chen Q."/>
            <person name="Chen Z."/>
            <person name="Lan J."/>
            <person name="Che J."/>
            <person name="Ge C."/>
            <person name="Shi H."/>
            <person name="Pan Z."/>
            <person name="Liu X."/>
        </authorList>
    </citation>
    <scope>NUCLEOTIDE SEQUENCE [LARGE SCALE GENOMIC DNA]</scope>
    <source>
        <strain evidence="4">DSM 16467</strain>
    </source>
</reference>
<sequence length="334" mass="39335">MSDIAGKLRLLEIKELLERETDEEHELSTKEIVEKLKYKFGAEYKVDHRAIKRDLEALIQSEFDIIENKGKYGEIFYSHQHRLFEMYELRLLVDAVLSARFITKKESEQLIEKLKHLTSNEQGKSLPTPVYFDKAVKSEYQQIKLDIDHIHQAISKGKAIGFRYGRYNIDKQFTLGRDGTEYGVMPHALIWTNNFYYLIGEFQPEGQIRHYRVDRMREVTVLDRSIKKKDINISTYVNQSFRMFAGEEEWLKIQFSNELINPMLDHFGLDVFIRKVDDDSFELQTKANMSTGLIGWILLWGKHAKVISPEHIVRQVQETIQHMHENYSSAVTKK</sequence>
<dbReference type="PANTHER" id="PTHR34580">
    <property type="match status" value="1"/>
</dbReference>
<organism evidence="3 4">
    <name type="scientific">Priestia koreensis</name>
    <dbReference type="NCBI Taxonomy" id="284581"/>
    <lineage>
        <taxon>Bacteria</taxon>
        <taxon>Bacillati</taxon>
        <taxon>Bacillota</taxon>
        <taxon>Bacilli</taxon>
        <taxon>Bacillales</taxon>
        <taxon>Bacillaceae</taxon>
        <taxon>Priestia</taxon>
    </lineage>
</organism>
<dbReference type="PROSITE" id="PS52050">
    <property type="entry name" value="WYL"/>
    <property type="match status" value="1"/>
</dbReference>
<dbReference type="InterPro" id="IPR057727">
    <property type="entry name" value="WCX_dom"/>
</dbReference>
<protein>
    <submittedName>
        <fullName evidence="3">Uncharacterized protein</fullName>
    </submittedName>
</protein>
<evidence type="ECO:0000313" key="4">
    <source>
        <dbReference type="Proteomes" id="UP000037558"/>
    </source>
</evidence>
<evidence type="ECO:0000313" key="3">
    <source>
        <dbReference type="EMBL" id="KOO50447.1"/>
    </source>
</evidence>
<dbReference type="STRING" id="284581.AMD01_01440"/>
<dbReference type="InterPro" id="IPR026881">
    <property type="entry name" value="WYL_dom"/>
</dbReference>
<dbReference type="AlphaFoldDB" id="A0A0M0LHT6"/>
<feature type="domain" description="WCX" evidence="2">
    <location>
        <begin position="252"/>
        <end position="323"/>
    </location>
</feature>
<dbReference type="InterPro" id="IPR051534">
    <property type="entry name" value="CBASS_pafABC_assoc_protein"/>
</dbReference>
<dbReference type="Proteomes" id="UP000037558">
    <property type="component" value="Unassembled WGS sequence"/>
</dbReference>
<feature type="domain" description="WYL" evidence="1">
    <location>
        <begin position="148"/>
        <end position="221"/>
    </location>
</feature>
<keyword evidence="4" id="KW-1185">Reference proteome</keyword>
<comment type="caution">
    <text evidence="3">The sequence shown here is derived from an EMBL/GenBank/DDBJ whole genome shotgun (WGS) entry which is preliminary data.</text>
</comment>
<dbReference type="Pfam" id="PF25583">
    <property type="entry name" value="WCX"/>
    <property type="match status" value="1"/>
</dbReference>
<dbReference type="RefSeq" id="WP_053399602.1">
    <property type="nucleotide sequence ID" value="NZ_LILC01000002.1"/>
</dbReference>
<dbReference type="PANTHER" id="PTHR34580:SF1">
    <property type="entry name" value="PROTEIN PAFC"/>
    <property type="match status" value="1"/>
</dbReference>